<organism evidence="2 3">
    <name type="scientific">Acrocarpospora corrugata</name>
    <dbReference type="NCBI Taxonomy" id="35763"/>
    <lineage>
        <taxon>Bacteria</taxon>
        <taxon>Bacillati</taxon>
        <taxon>Actinomycetota</taxon>
        <taxon>Actinomycetes</taxon>
        <taxon>Streptosporangiales</taxon>
        <taxon>Streptosporangiaceae</taxon>
        <taxon>Acrocarpospora</taxon>
    </lineage>
</organism>
<keyword evidence="1" id="KW-1133">Transmembrane helix</keyword>
<keyword evidence="1" id="KW-0472">Membrane</keyword>
<accession>A0A5M3WBG4</accession>
<name>A0A5M3WBG4_9ACTN</name>
<keyword evidence="3" id="KW-1185">Reference proteome</keyword>
<sequence length="120" mass="13338">MAYRTLHGIRVLGTLAVVRHAPQIYPCAVDAIKRVVMAVVRWVKSDLDRSNRTSPSAAREAIKRHPRAFLRSLVQAMGLAIAITAAFWLAGGADLVWRFIGVPIFLLAVSWRQRSTTSRS</sequence>
<proteinExistence type="predicted"/>
<evidence type="ECO:0000313" key="3">
    <source>
        <dbReference type="Proteomes" id="UP000334990"/>
    </source>
</evidence>
<dbReference type="EMBL" id="BLAD01000081">
    <property type="protein sequence ID" value="GES04391.1"/>
    <property type="molecule type" value="Genomic_DNA"/>
</dbReference>
<comment type="caution">
    <text evidence="2">The sequence shown here is derived from an EMBL/GenBank/DDBJ whole genome shotgun (WGS) entry which is preliminary data.</text>
</comment>
<keyword evidence="1" id="KW-0812">Transmembrane</keyword>
<evidence type="ECO:0000256" key="1">
    <source>
        <dbReference type="SAM" id="Phobius"/>
    </source>
</evidence>
<feature type="transmembrane region" description="Helical" evidence="1">
    <location>
        <begin position="68"/>
        <end position="89"/>
    </location>
</feature>
<gene>
    <name evidence="2" type="ORF">Acor_64590</name>
</gene>
<protein>
    <submittedName>
        <fullName evidence="2">Uncharacterized protein</fullName>
    </submittedName>
</protein>
<reference evidence="2 3" key="1">
    <citation type="submission" date="2019-10" db="EMBL/GenBank/DDBJ databases">
        <title>Whole genome shotgun sequence of Acrocarpospora corrugata NBRC 13972.</title>
        <authorList>
            <person name="Ichikawa N."/>
            <person name="Kimura A."/>
            <person name="Kitahashi Y."/>
            <person name="Komaki H."/>
            <person name="Oguchi A."/>
        </authorList>
    </citation>
    <scope>NUCLEOTIDE SEQUENCE [LARGE SCALE GENOMIC DNA]</scope>
    <source>
        <strain evidence="2 3">NBRC 13972</strain>
    </source>
</reference>
<dbReference type="AlphaFoldDB" id="A0A5M3WBG4"/>
<dbReference type="Proteomes" id="UP000334990">
    <property type="component" value="Unassembled WGS sequence"/>
</dbReference>
<feature type="transmembrane region" description="Helical" evidence="1">
    <location>
        <begin position="95"/>
        <end position="111"/>
    </location>
</feature>
<evidence type="ECO:0000313" key="2">
    <source>
        <dbReference type="EMBL" id="GES04391.1"/>
    </source>
</evidence>